<dbReference type="Proteomes" id="UP000789396">
    <property type="component" value="Unassembled WGS sequence"/>
</dbReference>
<keyword evidence="3" id="KW-1185">Reference proteome</keyword>
<proteinExistence type="predicted"/>
<comment type="caution">
    <text evidence="2">The sequence shown here is derived from an EMBL/GenBank/DDBJ whole genome shotgun (WGS) entry which is preliminary data.</text>
</comment>
<reference evidence="2" key="1">
    <citation type="submission" date="2021-06" db="EMBL/GenBank/DDBJ databases">
        <authorList>
            <person name="Kallberg Y."/>
            <person name="Tangrot J."/>
            <person name="Rosling A."/>
        </authorList>
    </citation>
    <scope>NUCLEOTIDE SEQUENCE</scope>
    <source>
        <strain evidence="2">IN212</strain>
    </source>
</reference>
<protein>
    <submittedName>
        <fullName evidence="2">1366_t:CDS:1</fullName>
    </submittedName>
</protein>
<name>A0A9N9J730_9GLOM</name>
<dbReference type="EMBL" id="CAJVPZ010043343">
    <property type="protein sequence ID" value="CAG8765507.1"/>
    <property type="molecule type" value="Genomic_DNA"/>
</dbReference>
<accession>A0A9N9J730</accession>
<evidence type="ECO:0000313" key="2">
    <source>
        <dbReference type="EMBL" id="CAG8765507.1"/>
    </source>
</evidence>
<sequence>EVSDELFIVADKFHENTSNSLQDNRLLNYLNTIINENQKLIYETLHSVYKVALQIALLNKSRLHHLIKILQEFADENNESSNNEFSQNDFSSNKESVDSYLPHLQNSKRRHGKGRPLDI</sequence>
<feature type="non-terminal residue" evidence="2">
    <location>
        <position position="1"/>
    </location>
</feature>
<evidence type="ECO:0000313" key="3">
    <source>
        <dbReference type="Proteomes" id="UP000789396"/>
    </source>
</evidence>
<organism evidence="2 3">
    <name type="scientific">Racocetra fulgida</name>
    <dbReference type="NCBI Taxonomy" id="60492"/>
    <lineage>
        <taxon>Eukaryota</taxon>
        <taxon>Fungi</taxon>
        <taxon>Fungi incertae sedis</taxon>
        <taxon>Mucoromycota</taxon>
        <taxon>Glomeromycotina</taxon>
        <taxon>Glomeromycetes</taxon>
        <taxon>Diversisporales</taxon>
        <taxon>Gigasporaceae</taxon>
        <taxon>Racocetra</taxon>
    </lineage>
</organism>
<evidence type="ECO:0000256" key="1">
    <source>
        <dbReference type="SAM" id="MobiDB-lite"/>
    </source>
</evidence>
<dbReference type="OrthoDB" id="2405098at2759"/>
<feature type="compositionally biased region" description="Low complexity" evidence="1">
    <location>
        <begin position="79"/>
        <end position="93"/>
    </location>
</feature>
<feature type="region of interest" description="Disordered" evidence="1">
    <location>
        <begin position="77"/>
        <end position="119"/>
    </location>
</feature>
<dbReference type="AlphaFoldDB" id="A0A9N9J730"/>
<feature type="compositionally biased region" description="Basic residues" evidence="1">
    <location>
        <begin position="106"/>
        <end position="119"/>
    </location>
</feature>
<feature type="non-terminal residue" evidence="2">
    <location>
        <position position="119"/>
    </location>
</feature>
<gene>
    <name evidence="2" type="ORF">RFULGI_LOCUS14646</name>
</gene>